<dbReference type="STRING" id="113226.A0A139IVJ9"/>
<dbReference type="EMBL" id="LFZO01000004">
    <property type="protein sequence ID" value="KXT18743.1"/>
    <property type="molecule type" value="Genomic_DNA"/>
</dbReference>
<feature type="compositionally biased region" description="Polar residues" evidence="5">
    <location>
        <begin position="48"/>
        <end position="66"/>
    </location>
</feature>
<gene>
    <name evidence="8" type="ORF">AC579_2670</name>
</gene>
<dbReference type="GO" id="GO:0000972">
    <property type="term" value="P:transcription-dependent tethering of RNA polymerase II gene DNA at nuclear periphery"/>
    <property type="evidence" value="ECO:0007669"/>
    <property type="project" value="TreeGrafter"/>
</dbReference>
<dbReference type="Gene3D" id="1.25.40.440">
    <property type="entry name" value="Nucleoporin, helical domain, central subdomain"/>
    <property type="match status" value="1"/>
</dbReference>
<feature type="region of interest" description="Disordered" evidence="5">
    <location>
        <begin position="1"/>
        <end position="67"/>
    </location>
</feature>
<dbReference type="InterPro" id="IPR014908">
    <property type="entry name" value="Nucleoporin_Nup133/Nup155_N"/>
</dbReference>
<dbReference type="PANTHER" id="PTHR10350:SF6">
    <property type="entry name" value="NUCLEAR PORE COMPLEX PROTEIN NUP155"/>
    <property type="match status" value="1"/>
</dbReference>
<accession>A0A139IVJ9</accession>
<sequence>MTSAAPPATPQRPVPGNFINTPAPQQQQKRPGQTIFGPQAESLRERTAPSQSANVPAQSPSSTKETLAQKAAKSIDLTLQWEEQFPQLENYVAQGISGEYEQPTNQALQPFQEQKTYEIPQRVLAQMNHVQLAFFMGIFAPLGHAWIALDNCLYLWDYTATNPDIIGYEEASQPITAIRLVPPKPGVFVEDIKHMIVVCTQHEMLLLGTAKFVNANGAPTVNLYDTKMKINISGINVTNIVASKKTGRIFFSGDHSDDIYEFHYQQEEGWFSGKCQKINHTSGSIGSQLTSRFTAVGSYFGPASPLKSFKQMVIDDTRNLLWTLSKTSEIRVWHINDPNSLTPGLMRPLASLLQNAGGLFQSRTDLLTGRDVHLVSLSVLSAAETSKLALMASTNTGCRLYLSVTRGYGYQADAQNPPSSIQILHIRFPARDPNAPAIPAQSGQTALAPYHQPSGPSSQVDSTSTYLLGIETACRFPPGYWMAYQRDPNDPTRTRRVFCVATDTGRLKMQRDVNQTSPFTEHGQWIPVADELYEIAELTDPFGATKQPVGFGNELAVQFDETSPEFAIVTASGIQTIRRRRLVDMFASLMKYGSKDDEGTEGDIKRFIRTYGRGETAATALAVACGQGVDMDGLRIATVSDPEVLEKARKVFIDHGGSPEYNANAVMADNRAPEEDVKPSPRYEGISIFVARLARSVWRSKIIVDNPKPGFNGPRFVPGVKLDKLKELQRYLTSLLGFLDRNRSFIDGMSGPSTLSRVKTRQEEIALRGEHSYMHGMLKLIESINEGISFVVVLFDERIEDILALLHEESRRRALDLTFQALFVSPEGRDLAKELVKAIVNRNISNGSNVDTVAEALRRRCGSFCSADDVVIFKAQEAIKRATETGAQSETGRALLNESQRLFQKCAASLSDEYLKRAVEDYVSAAFYAGAIQLCLTVANEKDKAKRAWAWMKDGALDSDPRRNSAYGPRRRAYELIFAVITHLDAATANAPELEEDGKRSLAQKRRTEAYDIINNSDDYAFLTDLYDFYINIQNQPDRLLAITNPFVVEYLRKKSSEHSNGSRLYADLLWRYFSHYNDYLQAATVQLDLARCDIDIALDERIEYLSLARANASTRQTIITDSRQSKQRLLREVSDLLDIAEVQQELLERIRAETRIQDAERKQQLVDALNGQILPVERLFMDYAEAAKYHDICILLYKVADHRNPGDIKASWMQLVRDTSAETMAVHGKKVKAWEAVGMCVHTLGRRLGTCPSTFPVNTLVPLLEEYALEPRQEHPPDTWAIDVMLELEIPAETLLPVVESMYYSNAHPWNSASKKRKVAEKMVYVVQRWFEDSERSGERVLFGSEENLGLVMDCLNSLARDNTLGQEGREGALRMAGRIRDVLR</sequence>
<proteinExistence type="inferred from homology"/>
<dbReference type="Proteomes" id="UP000073492">
    <property type="component" value="Unassembled WGS sequence"/>
</dbReference>
<dbReference type="GO" id="GO:0006606">
    <property type="term" value="P:protein import into nucleus"/>
    <property type="evidence" value="ECO:0007669"/>
    <property type="project" value="TreeGrafter"/>
</dbReference>
<keyword evidence="4" id="KW-0539">Nucleus</keyword>
<evidence type="ECO:0000256" key="5">
    <source>
        <dbReference type="SAM" id="MobiDB-lite"/>
    </source>
</evidence>
<feature type="domain" description="Nucleoporin Nup133/Nup155-like N-terminal" evidence="7">
    <location>
        <begin position="110"/>
        <end position="574"/>
    </location>
</feature>
<dbReference type="InterPro" id="IPR004870">
    <property type="entry name" value="Nucleoporin_Nup155"/>
</dbReference>
<dbReference type="PANTHER" id="PTHR10350">
    <property type="entry name" value="NUCLEAR PORE COMPLEX PROTEIN NUP155"/>
    <property type="match status" value="1"/>
</dbReference>
<dbReference type="Gene3D" id="1.20.120.1880">
    <property type="entry name" value="Nucleoporin, helical C-terminal domain"/>
    <property type="match status" value="1"/>
</dbReference>
<evidence type="ECO:0008006" key="10">
    <source>
        <dbReference type="Google" id="ProtNLM"/>
    </source>
</evidence>
<evidence type="ECO:0000256" key="2">
    <source>
        <dbReference type="ARBA" id="ARBA00007373"/>
    </source>
</evidence>
<feature type="domain" description="Nucleoporin Nup133/Nup155-like C-terminal" evidence="6">
    <location>
        <begin position="680"/>
        <end position="1354"/>
    </location>
</feature>
<feature type="compositionally biased region" description="Polar residues" evidence="5">
    <location>
        <begin position="18"/>
        <end position="31"/>
    </location>
</feature>
<evidence type="ECO:0000256" key="3">
    <source>
        <dbReference type="ARBA" id="ARBA00022448"/>
    </source>
</evidence>
<evidence type="ECO:0000259" key="7">
    <source>
        <dbReference type="Pfam" id="PF08801"/>
    </source>
</evidence>
<dbReference type="Gene3D" id="1.20.58.1780">
    <property type="match status" value="1"/>
</dbReference>
<dbReference type="Pfam" id="PF08801">
    <property type="entry name" value="Nucleoporin_N"/>
    <property type="match status" value="1"/>
</dbReference>
<dbReference type="GO" id="GO:0006405">
    <property type="term" value="P:RNA export from nucleus"/>
    <property type="evidence" value="ECO:0007669"/>
    <property type="project" value="TreeGrafter"/>
</dbReference>
<dbReference type="InterPro" id="IPR042538">
    <property type="entry name" value="Nucleoporin_Nup155_C_3"/>
</dbReference>
<dbReference type="InterPro" id="IPR042537">
    <property type="entry name" value="Nucleoporin_Nup155_C_2"/>
</dbReference>
<dbReference type="FunFam" id="1.25.40.440:FF:000001">
    <property type="entry name" value="Nuclear pore complex subunit"/>
    <property type="match status" value="1"/>
</dbReference>
<comment type="caution">
    <text evidence="8">The sequence shown here is derived from an EMBL/GenBank/DDBJ whole genome shotgun (WGS) entry which is preliminary data.</text>
</comment>
<dbReference type="InterPro" id="IPR007187">
    <property type="entry name" value="Nucleoporin_Nup133/Nup155_C"/>
</dbReference>
<evidence type="ECO:0000256" key="1">
    <source>
        <dbReference type="ARBA" id="ARBA00004123"/>
    </source>
</evidence>
<evidence type="ECO:0000313" key="9">
    <source>
        <dbReference type="Proteomes" id="UP000073492"/>
    </source>
</evidence>
<evidence type="ECO:0000313" key="8">
    <source>
        <dbReference type="EMBL" id="KXT18743.1"/>
    </source>
</evidence>
<protein>
    <recommendedName>
        <fullName evidence="10">Nucleoporin Nup133/Nup155-like N-terminal domain-containing protein</fullName>
    </recommendedName>
</protein>
<keyword evidence="3" id="KW-0813">Transport</keyword>
<evidence type="ECO:0000259" key="6">
    <source>
        <dbReference type="Pfam" id="PF03177"/>
    </source>
</evidence>
<reference evidence="8 9" key="1">
    <citation type="submission" date="2015-07" db="EMBL/GenBank/DDBJ databases">
        <title>Comparative genomics of the Sigatoka disease complex on banana suggests a link between parallel evolutionary changes in Pseudocercospora fijiensis and Pseudocercospora eumusae and increased virulence on the banana host.</title>
        <authorList>
            <person name="Chang T.-C."/>
            <person name="Salvucci A."/>
            <person name="Crous P.W."/>
            <person name="Stergiopoulos I."/>
        </authorList>
    </citation>
    <scope>NUCLEOTIDE SEQUENCE [LARGE SCALE GENOMIC DNA]</scope>
    <source>
        <strain evidence="8 9">CBS 116634</strain>
    </source>
</reference>
<evidence type="ECO:0000256" key="4">
    <source>
        <dbReference type="ARBA" id="ARBA00023242"/>
    </source>
</evidence>
<organism evidence="8 9">
    <name type="scientific">Pseudocercospora musae</name>
    <dbReference type="NCBI Taxonomy" id="113226"/>
    <lineage>
        <taxon>Eukaryota</taxon>
        <taxon>Fungi</taxon>
        <taxon>Dikarya</taxon>
        <taxon>Ascomycota</taxon>
        <taxon>Pezizomycotina</taxon>
        <taxon>Dothideomycetes</taxon>
        <taxon>Dothideomycetidae</taxon>
        <taxon>Mycosphaerellales</taxon>
        <taxon>Mycosphaerellaceae</taxon>
        <taxon>Pseudocercospora</taxon>
    </lineage>
</organism>
<dbReference type="GO" id="GO:0036228">
    <property type="term" value="P:protein localization to nuclear inner membrane"/>
    <property type="evidence" value="ECO:0007669"/>
    <property type="project" value="TreeGrafter"/>
</dbReference>
<dbReference type="GO" id="GO:0044611">
    <property type="term" value="C:nuclear pore inner ring"/>
    <property type="evidence" value="ECO:0007669"/>
    <property type="project" value="TreeGrafter"/>
</dbReference>
<dbReference type="GO" id="GO:0017056">
    <property type="term" value="F:structural constituent of nuclear pore"/>
    <property type="evidence" value="ECO:0007669"/>
    <property type="project" value="InterPro"/>
</dbReference>
<dbReference type="Pfam" id="PF03177">
    <property type="entry name" value="Nucleoporin_C"/>
    <property type="match status" value="1"/>
</dbReference>
<dbReference type="Gene3D" id="1.25.40.450">
    <property type="entry name" value="Nucleoporin, helical domain, N-terminal subdomain"/>
    <property type="match status" value="1"/>
</dbReference>
<dbReference type="InterPro" id="IPR042533">
    <property type="entry name" value="Nucleoporin_Nup155_C_1"/>
</dbReference>
<name>A0A139IVJ9_9PEZI</name>
<comment type="similarity">
    <text evidence="2">Belongs to the non-repetitive/WGA-negative nucleoporin family.</text>
</comment>
<keyword evidence="9" id="KW-1185">Reference proteome</keyword>
<comment type="subcellular location">
    <subcellularLocation>
        <location evidence="1">Nucleus</location>
    </subcellularLocation>
</comment>
<dbReference type="OrthoDB" id="338970at2759"/>